<accession>A0A9P3HEA7</accession>
<feature type="transmembrane region" description="Helical" evidence="2">
    <location>
        <begin position="697"/>
        <end position="715"/>
    </location>
</feature>
<dbReference type="PANTHER" id="PTHR34391:SF1">
    <property type="entry name" value="UPF0658 GOLGI APPARATUS MEMBRANE PROTEIN C1952.10C-RELATED"/>
    <property type="match status" value="1"/>
</dbReference>
<sequence>MSPRKEKPTIDHSNEGTRNSQPPTPTTDFPPSSSRWSGIVMPWSRRSSRSHEAATEAEILEAMSRVNTQLPPPPPQEKDEYDTVDLSDAAFQSPHSTSLDYSHGREEIAGGNSERLFSTRSSQQGLPMYTQRRCSGHRSQQESVHSMQQFYHHHYRQDSHPLRYHSYDPYSDPQNMQENIHPLQLHTQAHENDDETREEGERPRLGNGLENHGSYTAENPQEGGTAAFESIATGATTSMTTTLTTSAMAFTTAPRPLSPVSPSTPMPTAQRTPIINKTLARLTHQSHSCKSSSSSHSCVSSSSHFSSASFASTVIQGSRMQQHYPSLPSIPGSAPGSPFSSSTVTAQTSPSSASTLHHVGDSPSPALALKMKAFEGLPDWSPSSSGPPLPIHDHPHQQTEITVHESEMSLHPLDRLPSEVDLSERSNSSLTLVAALSDLEVGRCAVEEGVDEPCITCHIVDWQTIKAGLLPTSSHGRDALLAAVLVALVTIALEAILIHRHQTMTALATGTSSSSSSVVDPAVLAAGGPFEISFFRPLTVYYYLFILAEIFAVGLLWDAAIHKNSLQVVAFTVFEWCMVSYSGLQIWQHDQLVKDIGIPPELLVRLGDSTTRLFLFTQLGVQVVACIGITLVTWRLYSEFGWLVFQKLGADVTLRKMMKEYRLLFTLLKLDAFFFLGYAIQIVTLTDKHWQKGLLEVAVAIPLSGVIILLGFYALRHENKVTMGGFISCLGLLIAYMVYRIYALYQTVTGEPATDPYFFSRKTMTVFASLTLIMTAMALINAIVMVCNFNKGLKEAMQQYHLRRSSTIRSVTTVSLHHHHGQTGRDNNLTSPERLQNPTRNGHDSHQQPPQPGSGKGPTSGQGRKCGYGGVKIVRSGTVQGFGHQPTGSCGSGAGGRSPRRSSRRSLLHCESTTPAPVMVERWQIE</sequence>
<gene>
    <name evidence="3" type="ORF">EMPS_07359</name>
</gene>
<dbReference type="GO" id="GO:0005794">
    <property type="term" value="C:Golgi apparatus"/>
    <property type="evidence" value="ECO:0007669"/>
    <property type="project" value="TreeGrafter"/>
</dbReference>
<keyword evidence="2" id="KW-0812">Transmembrane</keyword>
<reference evidence="3" key="1">
    <citation type="submission" date="2021-11" db="EMBL/GenBank/DDBJ databases">
        <authorList>
            <person name="Herlambang A."/>
            <person name="Guo Y."/>
            <person name="Takashima Y."/>
            <person name="Nishizawa T."/>
        </authorList>
    </citation>
    <scope>NUCLEOTIDE SEQUENCE</scope>
    <source>
        <strain evidence="3">E1425</strain>
    </source>
</reference>
<dbReference type="EMBL" id="BQFW01000010">
    <property type="protein sequence ID" value="GJJ75001.1"/>
    <property type="molecule type" value="Genomic_DNA"/>
</dbReference>
<protein>
    <recommendedName>
        <fullName evidence="5">TRP C-terminal domain-containing protein</fullName>
    </recommendedName>
</protein>
<feature type="region of interest" description="Disordered" evidence="1">
    <location>
        <begin position="62"/>
        <end position="81"/>
    </location>
</feature>
<proteinExistence type="predicted"/>
<evidence type="ECO:0000256" key="2">
    <source>
        <dbReference type="SAM" id="Phobius"/>
    </source>
</evidence>
<reference evidence="3" key="2">
    <citation type="journal article" date="2022" name="Microbiol. Resour. Announc.">
        <title>Whole-Genome Sequence of Entomortierella parvispora E1425, a Mucoromycotan Fungus Associated with Burkholderiaceae-Related Endosymbiotic Bacteria.</title>
        <authorList>
            <person name="Herlambang A."/>
            <person name="Guo Y."/>
            <person name="Takashima Y."/>
            <person name="Narisawa K."/>
            <person name="Ohta H."/>
            <person name="Nishizawa T."/>
        </authorList>
    </citation>
    <scope>NUCLEOTIDE SEQUENCE</scope>
    <source>
        <strain evidence="3">E1425</strain>
    </source>
</reference>
<feature type="compositionally biased region" description="Basic residues" evidence="1">
    <location>
        <begin position="898"/>
        <end position="907"/>
    </location>
</feature>
<keyword evidence="2" id="KW-0472">Membrane</keyword>
<feature type="region of interest" description="Disordered" evidence="1">
    <location>
        <begin position="1"/>
        <end position="57"/>
    </location>
</feature>
<comment type="caution">
    <text evidence="3">The sequence shown here is derived from an EMBL/GenBank/DDBJ whole genome shotgun (WGS) entry which is preliminary data.</text>
</comment>
<feature type="region of interest" description="Disordered" evidence="1">
    <location>
        <begin position="812"/>
        <end position="913"/>
    </location>
</feature>
<feature type="transmembrane region" description="Helical" evidence="2">
    <location>
        <begin position="540"/>
        <end position="561"/>
    </location>
</feature>
<feature type="compositionally biased region" description="Polar residues" evidence="1">
    <location>
        <begin position="824"/>
        <end position="840"/>
    </location>
</feature>
<evidence type="ECO:0000313" key="4">
    <source>
        <dbReference type="Proteomes" id="UP000827284"/>
    </source>
</evidence>
<feature type="region of interest" description="Disordered" evidence="1">
    <location>
        <begin position="321"/>
        <end position="364"/>
    </location>
</feature>
<dbReference type="OrthoDB" id="2448307at2759"/>
<feature type="compositionally biased region" description="Polar residues" evidence="1">
    <location>
        <begin position="343"/>
        <end position="355"/>
    </location>
</feature>
<organism evidence="3 4">
    <name type="scientific">Entomortierella parvispora</name>
    <dbReference type="NCBI Taxonomy" id="205924"/>
    <lineage>
        <taxon>Eukaryota</taxon>
        <taxon>Fungi</taxon>
        <taxon>Fungi incertae sedis</taxon>
        <taxon>Mucoromycota</taxon>
        <taxon>Mortierellomycotina</taxon>
        <taxon>Mortierellomycetes</taxon>
        <taxon>Mortierellales</taxon>
        <taxon>Mortierellaceae</taxon>
        <taxon>Entomortierella</taxon>
    </lineage>
</organism>
<evidence type="ECO:0000313" key="3">
    <source>
        <dbReference type="EMBL" id="GJJ75001.1"/>
    </source>
</evidence>
<feature type="compositionally biased region" description="Low complexity" evidence="1">
    <location>
        <begin position="325"/>
        <end position="342"/>
    </location>
</feature>
<keyword evidence="2" id="KW-1133">Transmembrane helix</keyword>
<feature type="transmembrane region" description="Helical" evidence="2">
    <location>
        <begin position="613"/>
        <end position="637"/>
    </location>
</feature>
<feature type="compositionally biased region" description="Basic and acidic residues" evidence="1">
    <location>
        <begin position="1"/>
        <end position="15"/>
    </location>
</feature>
<feature type="transmembrane region" description="Helical" evidence="2">
    <location>
        <begin position="479"/>
        <end position="498"/>
    </location>
</feature>
<dbReference type="AlphaFoldDB" id="A0A9P3HEA7"/>
<dbReference type="InterPro" id="IPR040410">
    <property type="entry name" value="UPF0658_Golgi"/>
</dbReference>
<feature type="compositionally biased region" description="Gly residues" evidence="1">
    <location>
        <begin position="854"/>
        <end position="870"/>
    </location>
</feature>
<evidence type="ECO:0008006" key="5">
    <source>
        <dbReference type="Google" id="ProtNLM"/>
    </source>
</evidence>
<name>A0A9P3HEA7_9FUNG</name>
<evidence type="ECO:0000256" key="1">
    <source>
        <dbReference type="SAM" id="MobiDB-lite"/>
    </source>
</evidence>
<feature type="transmembrane region" description="Helical" evidence="2">
    <location>
        <begin position="765"/>
        <end position="789"/>
    </location>
</feature>
<dbReference type="Proteomes" id="UP000827284">
    <property type="component" value="Unassembled WGS sequence"/>
</dbReference>
<feature type="transmembrane region" description="Helical" evidence="2">
    <location>
        <begin position="727"/>
        <end position="745"/>
    </location>
</feature>
<feature type="transmembrane region" description="Helical" evidence="2">
    <location>
        <begin position="663"/>
        <end position="685"/>
    </location>
</feature>
<feature type="region of interest" description="Disordered" evidence="1">
    <location>
        <begin position="189"/>
        <end position="222"/>
    </location>
</feature>
<dbReference type="PANTHER" id="PTHR34391">
    <property type="entry name" value="UPF0658 GOLGI APPARATUS MEMBRANE PROTEIN C1952.10C-RELATED"/>
    <property type="match status" value="1"/>
</dbReference>
<keyword evidence="4" id="KW-1185">Reference proteome</keyword>